<dbReference type="OrthoDB" id="5420958at2759"/>
<name>A0A7U2F148_PHANO</name>
<dbReference type="EMBL" id="CP069028">
    <property type="protein sequence ID" value="QRC96849.1"/>
    <property type="molecule type" value="Genomic_DNA"/>
</dbReference>
<proteinExistence type="predicted"/>
<dbReference type="VEuPathDB" id="FungiDB:JI435_017360"/>
<evidence type="ECO:0000313" key="2">
    <source>
        <dbReference type="Proteomes" id="UP000663193"/>
    </source>
</evidence>
<dbReference type="Proteomes" id="UP000663193">
    <property type="component" value="Chromosome 6"/>
</dbReference>
<organism evidence="1 2">
    <name type="scientific">Phaeosphaeria nodorum (strain SN15 / ATCC MYA-4574 / FGSC 10173)</name>
    <name type="common">Glume blotch fungus</name>
    <name type="synonym">Parastagonospora nodorum</name>
    <dbReference type="NCBI Taxonomy" id="321614"/>
    <lineage>
        <taxon>Eukaryota</taxon>
        <taxon>Fungi</taxon>
        <taxon>Dikarya</taxon>
        <taxon>Ascomycota</taxon>
        <taxon>Pezizomycotina</taxon>
        <taxon>Dothideomycetes</taxon>
        <taxon>Pleosporomycetidae</taxon>
        <taxon>Pleosporales</taxon>
        <taxon>Pleosporineae</taxon>
        <taxon>Phaeosphaeriaceae</taxon>
        <taxon>Parastagonospora</taxon>
    </lineage>
</organism>
<gene>
    <name evidence="1" type="ORF">JI435_017360</name>
</gene>
<accession>A0A7U2F148</accession>
<protein>
    <recommendedName>
        <fullName evidence="3">HTH CENPB-type domain-containing protein</fullName>
    </recommendedName>
</protein>
<evidence type="ECO:0008006" key="3">
    <source>
        <dbReference type="Google" id="ProtNLM"/>
    </source>
</evidence>
<evidence type="ECO:0000313" key="1">
    <source>
        <dbReference type="EMBL" id="QRC96849.1"/>
    </source>
</evidence>
<keyword evidence="2" id="KW-1185">Reference proteome</keyword>
<sequence>MLHVAKHHVNAKNVCLLCPVCSVWWSLKYSQCTLALCWVPFGGPWPAALTGPRCWLDRLTTDRYSLQQADMDKSSRVLAEDVPGGILNTWSARAAHANVPLSTLHHRARGRRSREAKAQSQQYLTPCEENAVVESLLHISSLGQPVRMKYVASPAFSATRHRALAGRPQKAPGVNWAKALERRRPEIVARKKRAQDWSSFNIYNKVAYWFEVIEKELQNVPLKVSMPNYVKILVGKEGMRESYRGARVKRTTVTAIECISADGRCLNPMII</sequence>
<dbReference type="AlphaFoldDB" id="A0A7U2F148"/>
<reference evidence="2" key="1">
    <citation type="journal article" date="2021" name="BMC Genomics">
        <title>Chromosome-level genome assembly and manually-curated proteome of model necrotroph Parastagonospora nodorum Sn15 reveals a genome-wide trove of candidate effector homologs, and redundancy of virulence-related functions within an accessory chromosome.</title>
        <authorList>
            <person name="Bertazzoni S."/>
            <person name="Jones D.A.B."/>
            <person name="Phan H.T."/>
            <person name="Tan K.-C."/>
            <person name="Hane J.K."/>
        </authorList>
    </citation>
    <scope>NUCLEOTIDE SEQUENCE [LARGE SCALE GENOMIC DNA]</scope>
    <source>
        <strain evidence="2">SN15 / ATCC MYA-4574 / FGSC 10173)</strain>
    </source>
</reference>